<reference evidence="4" key="1">
    <citation type="journal article" date="2019" name="Sci. Rep.">
        <title>Draft genome of Tanacetum cinerariifolium, the natural source of mosquito coil.</title>
        <authorList>
            <person name="Yamashiro T."/>
            <person name="Shiraishi A."/>
            <person name="Satake H."/>
            <person name="Nakayama K."/>
        </authorList>
    </citation>
    <scope>NUCLEOTIDE SEQUENCE</scope>
</reference>
<feature type="repeat" description="PPR" evidence="3">
    <location>
        <begin position="100"/>
        <end position="134"/>
    </location>
</feature>
<comment type="caution">
    <text evidence="4">The sequence shown here is derived from an EMBL/GenBank/DDBJ whole genome shotgun (WGS) entry which is preliminary data.</text>
</comment>
<feature type="repeat" description="PPR" evidence="3">
    <location>
        <begin position="135"/>
        <end position="169"/>
    </location>
</feature>
<dbReference type="InterPro" id="IPR011990">
    <property type="entry name" value="TPR-like_helical_dom_sf"/>
</dbReference>
<proteinExistence type="inferred from homology"/>
<dbReference type="InterPro" id="IPR050667">
    <property type="entry name" value="PPR-containing_protein"/>
</dbReference>
<name>A0A6L2P284_TANCI</name>
<sequence length="298" mass="34409">MAISKLAALKEFTTIRAFIHEMLENHLELRNDKFIAHAIVCVSQWDLGFRLIDKMFRRNVKQHMAGLYKEEKFEEVGKIKRTDEANDVLDGWLLSGMKTNSITYWNLVHGYCKEGKMDKAKDMFEEMVKNGFKSDRICYFMLVSHMCKGGEFEEALKVCKQSMEKGWVLNFLTMKMLVVGLAKGATVQEARELSMEKGWVLNFLTMKMLVVGLAKGATVQEARELVGLMKERFLKKAHMRDEDMVSSEVVFSVYLLSMHSLETEEAFSLLDDWDSLTYRSLKLQIVAKERDLNDSLLP</sequence>
<gene>
    <name evidence="4" type="ORF">Tci_064508</name>
</gene>
<dbReference type="Gene3D" id="1.25.40.10">
    <property type="entry name" value="Tetratricopeptide repeat domain"/>
    <property type="match status" value="1"/>
</dbReference>
<dbReference type="AlphaFoldDB" id="A0A6L2P284"/>
<keyword evidence="2" id="KW-0677">Repeat</keyword>
<dbReference type="SUPFAM" id="SSF48452">
    <property type="entry name" value="TPR-like"/>
    <property type="match status" value="1"/>
</dbReference>
<dbReference type="Pfam" id="PF13041">
    <property type="entry name" value="PPR_2"/>
    <property type="match status" value="1"/>
</dbReference>
<dbReference type="InterPro" id="IPR002885">
    <property type="entry name" value="PPR_rpt"/>
</dbReference>
<organism evidence="4">
    <name type="scientific">Tanacetum cinerariifolium</name>
    <name type="common">Dalmatian daisy</name>
    <name type="synonym">Chrysanthemum cinerariifolium</name>
    <dbReference type="NCBI Taxonomy" id="118510"/>
    <lineage>
        <taxon>Eukaryota</taxon>
        <taxon>Viridiplantae</taxon>
        <taxon>Streptophyta</taxon>
        <taxon>Embryophyta</taxon>
        <taxon>Tracheophyta</taxon>
        <taxon>Spermatophyta</taxon>
        <taxon>Magnoliopsida</taxon>
        <taxon>eudicotyledons</taxon>
        <taxon>Gunneridae</taxon>
        <taxon>Pentapetalae</taxon>
        <taxon>asterids</taxon>
        <taxon>campanulids</taxon>
        <taxon>Asterales</taxon>
        <taxon>Asteraceae</taxon>
        <taxon>Asteroideae</taxon>
        <taxon>Anthemideae</taxon>
        <taxon>Anthemidinae</taxon>
        <taxon>Tanacetum</taxon>
    </lineage>
</organism>
<evidence type="ECO:0000313" key="4">
    <source>
        <dbReference type="EMBL" id="GEU92530.1"/>
    </source>
</evidence>
<comment type="similarity">
    <text evidence="1">Belongs to the PPR family. P subfamily.</text>
</comment>
<evidence type="ECO:0000256" key="3">
    <source>
        <dbReference type="PROSITE-ProRule" id="PRU00708"/>
    </source>
</evidence>
<dbReference type="EMBL" id="BKCJ010010649">
    <property type="protein sequence ID" value="GEU92530.1"/>
    <property type="molecule type" value="Genomic_DNA"/>
</dbReference>
<dbReference type="PANTHER" id="PTHR47939:SF9">
    <property type="entry name" value="(WILD MALAYSIAN BANANA) HYPOTHETICAL PROTEIN"/>
    <property type="match status" value="1"/>
</dbReference>
<dbReference type="PANTHER" id="PTHR47939">
    <property type="entry name" value="MEMBRANE-ASSOCIATED SALT-INDUCIBLE PROTEIN-LIKE"/>
    <property type="match status" value="1"/>
</dbReference>
<dbReference type="NCBIfam" id="TIGR00756">
    <property type="entry name" value="PPR"/>
    <property type="match status" value="2"/>
</dbReference>
<protein>
    <submittedName>
        <fullName evidence="4">Uncharacterized protein</fullName>
    </submittedName>
</protein>
<evidence type="ECO:0000256" key="2">
    <source>
        <dbReference type="ARBA" id="ARBA00022737"/>
    </source>
</evidence>
<evidence type="ECO:0000256" key="1">
    <source>
        <dbReference type="ARBA" id="ARBA00007626"/>
    </source>
</evidence>
<accession>A0A6L2P284</accession>
<dbReference type="PROSITE" id="PS51375">
    <property type="entry name" value="PPR"/>
    <property type="match status" value="2"/>
</dbReference>